<evidence type="ECO:0000313" key="15">
    <source>
        <dbReference type="Proteomes" id="UP000062260"/>
    </source>
</evidence>
<evidence type="ECO:0000256" key="7">
    <source>
        <dbReference type="ARBA" id="ARBA00047647"/>
    </source>
</evidence>
<dbReference type="GO" id="GO:0008448">
    <property type="term" value="F:N-acetylglucosamine-6-phosphate deacetylase activity"/>
    <property type="evidence" value="ECO:0007669"/>
    <property type="project" value="UniProtKB-EC"/>
</dbReference>
<dbReference type="Proteomes" id="UP000062260">
    <property type="component" value="Chromosome"/>
</dbReference>
<organism evidence="14 15">
    <name type="scientific">Aerococcus urinaehominis</name>
    <dbReference type="NCBI Taxonomy" id="128944"/>
    <lineage>
        <taxon>Bacteria</taxon>
        <taxon>Bacillati</taxon>
        <taxon>Bacillota</taxon>
        <taxon>Bacilli</taxon>
        <taxon>Lactobacillales</taxon>
        <taxon>Aerococcaceae</taxon>
        <taxon>Aerococcus</taxon>
    </lineage>
</organism>
<dbReference type="PANTHER" id="PTHR11113:SF14">
    <property type="entry name" value="N-ACETYLGLUCOSAMINE-6-PHOSPHATE DEACETYLASE"/>
    <property type="match status" value="1"/>
</dbReference>
<comment type="cofactor">
    <cofactor evidence="12">
        <name>a divalent metal cation</name>
        <dbReference type="ChEBI" id="CHEBI:60240"/>
    </cofactor>
    <text evidence="12">Binds 1 divalent metal cation per subunit.</text>
</comment>
<evidence type="ECO:0000256" key="4">
    <source>
        <dbReference type="ARBA" id="ARBA00022723"/>
    </source>
</evidence>
<dbReference type="PIRSF" id="PIRSF038994">
    <property type="entry name" value="NagA"/>
    <property type="match status" value="1"/>
</dbReference>
<feature type="binding site" evidence="11">
    <location>
        <position position="227"/>
    </location>
    <ligand>
        <name>substrate</name>
    </ligand>
</feature>
<comment type="similarity">
    <text evidence="1 9">Belongs to the metallo-dependent hydrolases superfamily. NagA family.</text>
</comment>
<dbReference type="AlphaFoldDB" id="A0A0X8FMB0"/>
<feature type="binding site" evidence="11">
    <location>
        <begin position="219"/>
        <end position="220"/>
    </location>
    <ligand>
        <name>substrate</name>
    </ligand>
</feature>
<evidence type="ECO:0000256" key="3">
    <source>
        <dbReference type="ARBA" id="ARBA00018029"/>
    </source>
</evidence>
<evidence type="ECO:0000256" key="2">
    <source>
        <dbReference type="ARBA" id="ARBA00011899"/>
    </source>
</evidence>
<evidence type="ECO:0000259" key="13">
    <source>
        <dbReference type="Pfam" id="PF01979"/>
    </source>
</evidence>
<dbReference type="GO" id="GO:0006046">
    <property type="term" value="P:N-acetylglucosamine catabolic process"/>
    <property type="evidence" value="ECO:0007669"/>
    <property type="project" value="TreeGrafter"/>
</dbReference>
<name>A0A0X8FMB0_9LACT</name>
<evidence type="ECO:0000256" key="12">
    <source>
        <dbReference type="PIRSR" id="PIRSR038994-3"/>
    </source>
</evidence>
<reference evidence="15" key="2">
    <citation type="submission" date="2016-01" db="EMBL/GenBank/DDBJ databases">
        <title>Six Aerococcus type strain genome sequencing and assembly using PacBio and Illumina Hiseq.</title>
        <authorList>
            <person name="Carkaci D."/>
            <person name="Dargis R."/>
            <person name="Nielsen X.C."/>
            <person name="Skovgaard O."/>
            <person name="Fuursted K."/>
            <person name="Christensen J.J."/>
        </authorList>
    </citation>
    <scope>NUCLEOTIDE SEQUENCE [LARGE SCALE GENOMIC DNA]</scope>
    <source>
        <strain evidence="15">CCUG42038B</strain>
    </source>
</reference>
<dbReference type="InterPro" id="IPR003764">
    <property type="entry name" value="GlcNAc_6-P_deAcase"/>
</dbReference>
<feature type="binding site" evidence="11">
    <location>
        <position position="140"/>
    </location>
    <ligand>
        <name>substrate</name>
    </ligand>
</feature>
<keyword evidence="5 9" id="KW-0378">Hydrolase</keyword>
<dbReference type="Gene3D" id="3.20.20.140">
    <property type="entry name" value="Metal-dependent hydrolases"/>
    <property type="match status" value="1"/>
</dbReference>
<dbReference type="OrthoDB" id="9776488at2"/>
<keyword evidence="4 12" id="KW-0479">Metal-binding</keyword>
<reference evidence="14 15" key="1">
    <citation type="journal article" date="2016" name="Genome Announc.">
        <title>Complete Genome Sequences of Aerococcus christensenii CCUG 28831T, Aerococcus sanguinicola CCUG 43001T, Aerococcus urinae CCUG 36881T, Aerococcus urinaeequi CCUG 28094T, Aerococcus urinaehominis CCUG 42038 BT, and Aerococcus viridans CCUG 4311T.</title>
        <authorList>
            <person name="Carkaci D."/>
            <person name="Dargis R."/>
            <person name="Nielsen X.C."/>
            <person name="Skovgaard O."/>
            <person name="Fuursted K."/>
            <person name="Christensen J.J."/>
        </authorList>
    </citation>
    <scope>NUCLEOTIDE SEQUENCE [LARGE SCALE GENOMIC DNA]</scope>
    <source>
        <strain evidence="14 15">CCUG42038B</strain>
    </source>
</reference>
<dbReference type="GO" id="GO:0046872">
    <property type="term" value="F:metal ion binding"/>
    <property type="evidence" value="ECO:0007669"/>
    <property type="project" value="UniProtKB-KW"/>
</dbReference>
<accession>A0A0X8FMB0</accession>
<keyword evidence="15" id="KW-1185">Reference proteome</keyword>
<evidence type="ECO:0000256" key="9">
    <source>
        <dbReference type="PIRNR" id="PIRNR038994"/>
    </source>
</evidence>
<dbReference type="FunFam" id="3.20.20.140:FF:000004">
    <property type="entry name" value="N-acetylglucosamine-6-phosphate deacetylase"/>
    <property type="match status" value="1"/>
</dbReference>
<dbReference type="SUPFAM" id="SSF51556">
    <property type="entry name" value="Metallo-dependent hydrolases"/>
    <property type="match status" value="1"/>
</dbReference>
<evidence type="ECO:0000256" key="8">
    <source>
        <dbReference type="ARBA" id="ARBA00060590"/>
    </source>
</evidence>
<dbReference type="EMBL" id="CP014163">
    <property type="protein sequence ID" value="AMB99948.1"/>
    <property type="molecule type" value="Genomic_DNA"/>
</dbReference>
<dbReference type="STRING" id="128944.AWM75_08180"/>
<dbReference type="InterPro" id="IPR032466">
    <property type="entry name" value="Metal_Hydrolase"/>
</dbReference>
<dbReference type="InterPro" id="IPR011059">
    <property type="entry name" value="Metal-dep_hydrolase_composite"/>
</dbReference>
<feature type="binding site" evidence="11">
    <location>
        <position position="251"/>
    </location>
    <ligand>
        <name>substrate</name>
    </ligand>
</feature>
<feature type="binding site" evidence="11">
    <location>
        <begin position="308"/>
        <end position="310"/>
    </location>
    <ligand>
        <name>substrate</name>
    </ligand>
</feature>
<feature type="binding site" evidence="12">
    <location>
        <position position="216"/>
    </location>
    <ligand>
        <name>Zn(2+)</name>
        <dbReference type="ChEBI" id="CHEBI:29105"/>
    </ligand>
</feature>
<evidence type="ECO:0000256" key="10">
    <source>
        <dbReference type="PIRSR" id="PIRSR038994-1"/>
    </source>
</evidence>
<feature type="active site" description="Proton donor/acceptor" evidence="10">
    <location>
        <position position="274"/>
    </location>
</feature>
<gene>
    <name evidence="14" type="ORF">AWM75_08180</name>
</gene>
<evidence type="ECO:0000256" key="6">
    <source>
        <dbReference type="ARBA" id="ARBA00023277"/>
    </source>
</evidence>
<dbReference type="NCBIfam" id="TIGR00221">
    <property type="entry name" value="nagA"/>
    <property type="match status" value="1"/>
</dbReference>
<protein>
    <recommendedName>
        <fullName evidence="3">N-acetylglucosamine-6-phosphate deacetylase</fullName>
        <ecNumber evidence="2">3.5.1.25</ecNumber>
    </recommendedName>
</protein>
<proteinExistence type="inferred from homology"/>
<dbReference type="PANTHER" id="PTHR11113">
    <property type="entry name" value="N-ACETYLGLUCOSAMINE-6-PHOSPHATE DEACETYLASE"/>
    <property type="match status" value="1"/>
</dbReference>
<dbReference type="KEGG" id="auh:AWM75_08180"/>
<evidence type="ECO:0000256" key="11">
    <source>
        <dbReference type="PIRSR" id="PIRSR038994-2"/>
    </source>
</evidence>
<evidence type="ECO:0000313" key="14">
    <source>
        <dbReference type="EMBL" id="AMB99948.1"/>
    </source>
</evidence>
<dbReference type="Pfam" id="PF01979">
    <property type="entry name" value="Amidohydro_1"/>
    <property type="match status" value="1"/>
</dbReference>
<dbReference type="RefSeq" id="WP_067980686.1">
    <property type="nucleotide sequence ID" value="NZ_CP014163.1"/>
</dbReference>
<evidence type="ECO:0000256" key="5">
    <source>
        <dbReference type="ARBA" id="ARBA00022801"/>
    </source>
</evidence>
<evidence type="ECO:0000256" key="1">
    <source>
        <dbReference type="ARBA" id="ARBA00010716"/>
    </source>
</evidence>
<comment type="catalytic activity">
    <reaction evidence="7">
        <text>N-acetyl-D-glucosamine 6-phosphate + H2O = D-glucosamine 6-phosphate + acetate</text>
        <dbReference type="Rhea" id="RHEA:22936"/>
        <dbReference type="ChEBI" id="CHEBI:15377"/>
        <dbReference type="ChEBI" id="CHEBI:30089"/>
        <dbReference type="ChEBI" id="CHEBI:57513"/>
        <dbReference type="ChEBI" id="CHEBI:58725"/>
        <dbReference type="EC" id="3.5.1.25"/>
    </reaction>
</comment>
<dbReference type="Gene3D" id="2.30.40.10">
    <property type="entry name" value="Urease, subunit C, domain 1"/>
    <property type="match status" value="1"/>
</dbReference>
<feature type="domain" description="Amidohydrolase-related" evidence="13">
    <location>
        <begin position="53"/>
        <end position="379"/>
    </location>
</feature>
<comment type="pathway">
    <text evidence="8">Amino-sugar metabolism; N-acetylneuraminate degradation; D-fructose 6-phosphate from N-acetylneuraminate: step 4/5.</text>
</comment>
<dbReference type="SUPFAM" id="SSF51338">
    <property type="entry name" value="Composite domain of metallo-dependent hydrolases"/>
    <property type="match status" value="1"/>
</dbReference>
<keyword evidence="6 9" id="KW-0119">Carbohydrate metabolism</keyword>
<dbReference type="CDD" id="cd00854">
    <property type="entry name" value="NagA"/>
    <property type="match status" value="1"/>
</dbReference>
<dbReference type="EC" id="3.5.1.25" evidence="2"/>
<sequence length="385" mass="40992">MYIYAKSFIMADQTHPAGYLAIDDQGRFGDWQADWPADAKPQDIIDYGDFILGPGLVDVHIHGYLGHDVMDNEPAGILAMSQALLTCGVTSWLPTTLTASFADLKAVCQTIAGCQDQVTRAKILGIFLEGPFFTPTHAGAQETQYMLAPRLDYLAAWQEAAQGLVKKIALAPEYPGAVAFIRQANQMGIQVAQAHSNATYDQAREAELAGAKTYIHTYNGMRGLHHREPGILGAALTSDAAYLEMIADGHHVHPAAIKLALQAAGPDRLVLISDCMRAGGMPEGLSSLGGYQVMVKDGQAKIVGRDNLAGSILKLSQAIENLVAWGLAPLDQAVRMAATNPAASIGLADQVGVVKPGLAADFIILNDQGQLQATYLAGQLAYQVD</sequence>
<dbReference type="InterPro" id="IPR006680">
    <property type="entry name" value="Amidohydro-rel"/>
</dbReference>
<feature type="binding site" evidence="12">
    <location>
        <position position="129"/>
    </location>
    <ligand>
        <name>Zn(2+)</name>
        <dbReference type="ChEBI" id="CHEBI:29105"/>
    </ligand>
</feature>
<feature type="binding site" evidence="12">
    <location>
        <position position="195"/>
    </location>
    <ligand>
        <name>Zn(2+)</name>
        <dbReference type="ChEBI" id="CHEBI:29105"/>
    </ligand>
</feature>